<accession>A0A7E4VUQ0</accession>
<feature type="compositionally biased region" description="Basic and acidic residues" evidence="1">
    <location>
        <begin position="70"/>
        <end position="79"/>
    </location>
</feature>
<feature type="region of interest" description="Disordered" evidence="1">
    <location>
        <begin position="9"/>
        <end position="32"/>
    </location>
</feature>
<organism evidence="2 3">
    <name type="scientific">Panagrellus redivivus</name>
    <name type="common">Microworm</name>
    <dbReference type="NCBI Taxonomy" id="6233"/>
    <lineage>
        <taxon>Eukaryota</taxon>
        <taxon>Metazoa</taxon>
        <taxon>Ecdysozoa</taxon>
        <taxon>Nematoda</taxon>
        <taxon>Chromadorea</taxon>
        <taxon>Rhabditida</taxon>
        <taxon>Tylenchina</taxon>
        <taxon>Panagrolaimomorpha</taxon>
        <taxon>Panagrolaimoidea</taxon>
        <taxon>Panagrolaimidae</taxon>
        <taxon>Panagrellus</taxon>
    </lineage>
</organism>
<name>A0A7E4VUQ0_PANRE</name>
<protein>
    <submittedName>
        <fullName evidence="3">Uncharacterized protein</fullName>
    </submittedName>
</protein>
<keyword evidence="2" id="KW-1185">Reference proteome</keyword>
<evidence type="ECO:0000313" key="2">
    <source>
        <dbReference type="Proteomes" id="UP000492821"/>
    </source>
</evidence>
<evidence type="ECO:0000313" key="3">
    <source>
        <dbReference type="WBParaSite" id="Pan_g3481.t1"/>
    </source>
</evidence>
<dbReference type="Proteomes" id="UP000492821">
    <property type="component" value="Unassembled WGS sequence"/>
</dbReference>
<sequence length="99" mass="10646">MTQFVHFAVTSHHDGRRSGCRQNGVPSSIPTVPNHATLASFASKTASIPSFSPPPSARDDVSRQGKSPRLRWDRQRTDRPGSCPVTVTSTNSATALQST</sequence>
<dbReference type="AlphaFoldDB" id="A0A7E4VUQ0"/>
<feature type="compositionally biased region" description="Polar residues" evidence="1">
    <location>
        <begin position="20"/>
        <end position="31"/>
    </location>
</feature>
<feature type="compositionally biased region" description="Polar residues" evidence="1">
    <location>
        <begin position="85"/>
        <end position="99"/>
    </location>
</feature>
<dbReference type="WBParaSite" id="Pan_g3481.t1">
    <property type="protein sequence ID" value="Pan_g3481.t1"/>
    <property type="gene ID" value="Pan_g3481"/>
</dbReference>
<reference evidence="2" key="1">
    <citation type="journal article" date="2013" name="Genetics">
        <title>The draft genome and transcriptome of Panagrellus redivivus are shaped by the harsh demands of a free-living lifestyle.</title>
        <authorList>
            <person name="Srinivasan J."/>
            <person name="Dillman A.R."/>
            <person name="Macchietto M.G."/>
            <person name="Heikkinen L."/>
            <person name="Lakso M."/>
            <person name="Fracchia K.M."/>
            <person name="Antoshechkin I."/>
            <person name="Mortazavi A."/>
            <person name="Wong G."/>
            <person name="Sternberg P.W."/>
        </authorList>
    </citation>
    <scope>NUCLEOTIDE SEQUENCE [LARGE SCALE GENOMIC DNA]</scope>
    <source>
        <strain evidence="2">MT8872</strain>
    </source>
</reference>
<proteinExistence type="predicted"/>
<reference evidence="3" key="2">
    <citation type="submission" date="2020-10" db="UniProtKB">
        <authorList>
            <consortium name="WormBaseParasite"/>
        </authorList>
    </citation>
    <scope>IDENTIFICATION</scope>
</reference>
<feature type="region of interest" description="Disordered" evidence="1">
    <location>
        <begin position="46"/>
        <end position="99"/>
    </location>
</feature>
<evidence type="ECO:0000256" key="1">
    <source>
        <dbReference type="SAM" id="MobiDB-lite"/>
    </source>
</evidence>